<dbReference type="InterPro" id="IPR048503">
    <property type="entry name" value="NamZ_C"/>
</dbReference>
<name>A0A644WAL1_9ZZZZ</name>
<dbReference type="InterPro" id="IPR008302">
    <property type="entry name" value="NamZ"/>
</dbReference>
<sequence length="407" mass="46750">MFSFRTTSLTEQPDLVLRSGKIALLCNQSSWHPERGEYLIETLHKKGVLKRVFIPEHGLFGELQDQVKLDESSVYESMAPGCEFVSLYGSSEESLSVKREKLEDLDALIIDIQDVGARYYTYPVTIFNLFKVLKAESVNLPVYVIDRVNPMGRQIEGTMLKEGYSSFIGETGILHRHGLTLGELTNYFYNEINAKFPLHIISYVAESVNREMLPWSIPPSPNIPGLFTCHFYSGQCLWEGTNVSEGRGTTRPFEIFGAPFIDVLADFNSKEGYENWNDPGNPISDPSVYIRWTRFIPQFHKFSGEVCSGFQLHPVPGKQYHALAHNLRIMRFIKESCEGFSFRHGKYEAGNDKRAIELLCGDPLLVDYLEGNTDWDSVREEMKHEEQKWIRKAKRVLLYDDQLFRCK</sequence>
<organism evidence="3">
    <name type="scientific">bioreactor metagenome</name>
    <dbReference type="NCBI Taxonomy" id="1076179"/>
    <lineage>
        <taxon>unclassified sequences</taxon>
        <taxon>metagenomes</taxon>
        <taxon>ecological metagenomes</taxon>
    </lineage>
</organism>
<dbReference type="Gene3D" id="3.90.1150.140">
    <property type="match status" value="1"/>
</dbReference>
<dbReference type="InterPro" id="IPR048502">
    <property type="entry name" value="NamZ_N"/>
</dbReference>
<dbReference type="GO" id="GO:0033922">
    <property type="term" value="F:peptidoglycan beta-N-acetylmuramidase activity"/>
    <property type="evidence" value="ECO:0007669"/>
    <property type="project" value="InterPro"/>
</dbReference>
<evidence type="ECO:0000259" key="2">
    <source>
        <dbReference type="Pfam" id="PF20732"/>
    </source>
</evidence>
<evidence type="ECO:0000313" key="3">
    <source>
        <dbReference type="EMBL" id="MPL99602.1"/>
    </source>
</evidence>
<dbReference type="PANTHER" id="PTHR42915:SF1">
    <property type="entry name" value="PEPTIDOGLYCAN BETA-N-ACETYLMURAMIDASE NAMZ"/>
    <property type="match status" value="1"/>
</dbReference>
<dbReference type="PANTHER" id="PTHR42915">
    <property type="entry name" value="HYPOTHETICAL 460 KDA PROTEIN IN FEUA-SIGW INTERGENIC REGION [PRECURSOR]"/>
    <property type="match status" value="1"/>
</dbReference>
<reference evidence="3" key="1">
    <citation type="submission" date="2019-08" db="EMBL/GenBank/DDBJ databases">
        <authorList>
            <person name="Kucharzyk K."/>
            <person name="Murdoch R.W."/>
            <person name="Higgins S."/>
            <person name="Loffler F."/>
        </authorList>
    </citation>
    <scope>NUCLEOTIDE SEQUENCE</scope>
</reference>
<comment type="caution">
    <text evidence="3">The sequence shown here is derived from an EMBL/GenBank/DDBJ whole genome shotgun (WGS) entry which is preliminary data.</text>
</comment>
<evidence type="ECO:0008006" key="4">
    <source>
        <dbReference type="Google" id="ProtNLM"/>
    </source>
</evidence>
<feature type="domain" description="Peptidoglycan beta-N-acetylmuramidase NamZ N-terminal" evidence="1">
    <location>
        <begin position="22"/>
        <end position="224"/>
    </location>
</feature>
<proteinExistence type="predicted"/>
<dbReference type="EMBL" id="VSSQ01000677">
    <property type="protein sequence ID" value="MPL99602.1"/>
    <property type="molecule type" value="Genomic_DNA"/>
</dbReference>
<dbReference type="AlphaFoldDB" id="A0A644WAL1"/>
<protein>
    <recommendedName>
        <fullName evidence="4">DUF1343 domain-containing protein</fullName>
    </recommendedName>
</protein>
<accession>A0A644WAL1</accession>
<gene>
    <name evidence="3" type="ORF">SDC9_45820</name>
</gene>
<dbReference type="Pfam" id="PF20732">
    <property type="entry name" value="NamZ_C"/>
    <property type="match status" value="1"/>
</dbReference>
<dbReference type="Pfam" id="PF07075">
    <property type="entry name" value="NamZ_N"/>
    <property type="match status" value="1"/>
</dbReference>
<evidence type="ECO:0000259" key="1">
    <source>
        <dbReference type="Pfam" id="PF07075"/>
    </source>
</evidence>
<feature type="domain" description="Peptidoglycan beta-N-acetylmuramidase NamZ C-terminal" evidence="2">
    <location>
        <begin position="231"/>
        <end position="399"/>
    </location>
</feature>
<dbReference type="PIRSF" id="PIRSF016719">
    <property type="entry name" value="UCP016719"/>
    <property type="match status" value="1"/>
</dbReference>
<dbReference type="Gene3D" id="3.40.50.12170">
    <property type="entry name" value="Uncharacterised protein PF07075, DUF1343"/>
    <property type="match status" value="1"/>
</dbReference>